<dbReference type="AlphaFoldDB" id="A0A371BDH2"/>
<dbReference type="Pfam" id="PF12728">
    <property type="entry name" value="HTH_17"/>
    <property type="match status" value="1"/>
</dbReference>
<name>A0A371BDH2_9BRAD</name>
<organism evidence="2 3">
    <name type="scientific">Undibacter mobilis</name>
    <dbReference type="NCBI Taxonomy" id="2292256"/>
    <lineage>
        <taxon>Bacteria</taxon>
        <taxon>Pseudomonadati</taxon>
        <taxon>Pseudomonadota</taxon>
        <taxon>Alphaproteobacteria</taxon>
        <taxon>Hyphomicrobiales</taxon>
        <taxon>Nitrobacteraceae</taxon>
        <taxon>Undibacter</taxon>
    </lineage>
</organism>
<reference evidence="3" key="1">
    <citation type="submission" date="2018-08" db="EMBL/GenBank/DDBJ databases">
        <authorList>
            <person name="Kim S.-J."/>
            <person name="Jung G.-Y."/>
        </authorList>
    </citation>
    <scope>NUCLEOTIDE SEQUENCE [LARGE SCALE GENOMIC DNA]</scope>
    <source>
        <strain evidence="3">GY_H</strain>
    </source>
</reference>
<proteinExistence type="predicted"/>
<dbReference type="InterPro" id="IPR010093">
    <property type="entry name" value="SinI_DNA-bd"/>
</dbReference>
<dbReference type="NCBIfam" id="TIGR01764">
    <property type="entry name" value="excise"/>
    <property type="match status" value="1"/>
</dbReference>
<feature type="domain" description="Helix-turn-helix" evidence="1">
    <location>
        <begin position="9"/>
        <end position="55"/>
    </location>
</feature>
<dbReference type="EMBL" id="QRGO01000001">
    <property type="protein sequence ID" value="RDV05567.1"/>
    <property type="molecule type" value="Genomic_DNA"/>
</dbReference>
<evidence type="ECO:0000313" key="3">
    <source>
        <dbReference type="Proteomes" id="UP000263993"/>
    </source>
</evidence>
<dbReference type="Proteomes" id="UP000263993">
    <property type="component" value="Unassembled WGS sequence"/>
</dbReference>
<keyword evidence="2" id="KW-0238">DNA-binding</keyword>
<evidence type="ECO:0000313" key="2">
    <source>
        <dbReference type="EMBL" id="RDV05567.1"/>
    </source>
</evidence>
<gene>
    <name evidence="2" type="ORF">DXH78_13875</name>
</gene>
<accession>A0A371BDH2</accession>
<dbReference type="GO" id="GO:0003677">
    <property type="term" value="F:DNA binding"/>
    <property type="evidence" value="ECO:0007669"/>
    <property type="project" value="UniProtKB-KW"/>
</dbReference>
<evidence type="ECO:0000259" key="1">
    <source>
        <dbReference type="Pfam" id="PF12728"/>
    </source>
</evidence>
<keyword evidence="3" id="KW-1185">Reference proteome</keyword>
<dbReference type="InterPro" id="IPR041657">
    <property type="entry name" value="HTH_17"/>
</dbReference>
<sequence>MEQLMARDLLTVDAAAERLKLHVKTVLRFIHDGRLRATKIGKQYRILRSDLDAFAGAGSAPKTSGTRVTAVIDVPDVDQELLRRLTSVVLGAATSSEQHPDALSIDIAHDPIRRAVKVIVVGTPSDVSGLLRLVDACVEA</sequence>
<dbReference type="OrthoDB" id="9805928at2"/>
<comment type="caution">
    <text evidence="2">The sequence shown here is derived from an EMBL/GenBank/DDBJ whole genome shotgun (WGS) entry which is preliminary data.</text>
</comment>
<protein>
    <submittedName>
        <fullName evidence="2">DNA-binding protein</fullName>
    </submittedName>
</protein>